<keyword evidence="9" id="KW-1185">Reference proteome</keyword>
<feature type="transmembrane region" description="Helical" evidence="7">
    <location>
        <begin position="340"/>
        <end position="359"/>
    </location>
</feature>
<evidence type="ECO:0000256" key="6">
    <source>
        <dbReference type="ARBA" id="ARBA00023136"/>
    </source>
</evidence>
<dbReference type="Pfam" id="PF03239">
    <property type="entry name" value="FTR1"/>
    <property type="match status" value="1"/>
</dbReference>
<dbReference type="GO" id="GO:0033573">
    <property type="term" value="C:high-affinity iron permease complex"/>
    <property type="evidence" value="ECO:0007669"/>
    <property type="project" value="InterPro"/>
</dbReference>
<keyword evidence="3" id="KW-0406">Ion transport</keyword>
<keyword evidence="3" id="KW-0410">Iron transport</keyword>
<dbReference type="PANTHER" id="PTHR31632:SF7">
    <property type="entry name" value="IRON TRANSPORTER FTH1"/>
    <property type="match status" value="1"/>
</dbReference>
<accession>A0A9P0QUS8</accession>
<dbReference type="GO" id="GO:0000329">
    <property type="term" value="C:fungal-type vacuole membrane"/>
    <property type="evidence" value="ECO:0007669"/>
    <property type="project" value="TreeGrafter"/>
</dbReference>
<dbReference type="Proteomes" id="UP000837801">
    <property type="component" value="Unassembled WGS sequence"/>
</dbReference>
<dbReference type="AlphaFoldDB" id="A0A9P0QUS8"/>
<keyword evidence="3" id="KW-0408">Iron</keyword>
<keyword evidence="3" id="KW-0813">Transport</keyword>
<comment type="caution">
    <text evidence="8">The sequence shown here is derived from an EMBL/GenBank/DDBJ whole genome shotgun (WGS) entry which is preliminary data.</text>
</comment>
<evidence type="ECO:0000313" key="8">
    <source>
        <dbReference type="EMBL" id="CAH2355416.1"/>
    </source>
</evidence>
<feature type="transmembrane region" description="Helical" evidence="7">
    <location>
        <begin position="230"/>
        <end position="249"/>
    </location>
</feature>
<gene>
    <name evidence="8" type="ORF">CLIB1423_26S00320</name>
</gene>
<protein>
    <submittedName>
        <fullName evidence="8">Iron transporter Fth1p</fullName>
    </submittedName>
</protein>
<keyword evidence="4 7" id="KW-0812">Transmembrane</keyword>
<evidence type="ECO:0000256" key="2">
    <source>
        <dbReference type="ARBA" id="ARBA00008333"/>
    </source>
</evidence>
<evidence type="ECO:0000256" key="4">
    <source>
        <dbReference type="ARBA" id="ARBA00022692"/>
    </source>
</evidence>
<dbReference type="OrthoDB" id="4364at2759"/>
<proteinExistence type="inferred from homology"/>
<organism evidence="8 9">
    <name type="scientific">[Candida] railenensis</name>
    <dbReference type="NCBI Taxonomy" id="45579"/>
    <lineage>
        <taxon>Eukaryota</taxon>
        <taxon>Fungi</taxon>
        <taxon>Dikarya</taxon>
        <taxon>Ascomycota</taxon>
        <taxon>Saccharomycotina</taxon>
        <taxon>Pichiomycetes</taxon>
        <taxon>Debaryomycetaceae</taxon>
        <taxon>Kurtzmaniella</taxon>
    </lineage>
</organism>
<feature type="transmembrane region" description="Helical" evidence="7">
    <location>
        <begin position="197"/>
        <end position="218"/>
    </location>
</feature>
<keyword evidence="5 7" id="KW-1133">Transmembrane helix</keyword>
<reference evidence="8" key="1">
    <citation type="submission" date="2022-03" db="EMBL/GenBank/DDBJ databases">
        <authorList>
            <person name="Legras J.-L."/>
            <person name="Devillers H."/>
            <person name="Grondin C."/>
        </authorList>
    </citation>
    <scope>NUCLEOTIDE SEQUENCE</scope>
    <source>
        <strain evidence="8">CLIB 1423</strain>
    </source>
</reference>
<name>A0A9P0QUS8_9ASCO</name>
<comment type="similarity">
    <text evidence="2">Belongs to the oxidase-dependent Fe transporter (OFeT) (TC 9.A.10.1) family.</text>
</comment>
<feature type="transmembrane region" description="Helical" evidence="7">
    <location>
        <begin position="67"/>
        <end position="91"/>
    </location>
</feature>
<feature type="transmembrane region" description="Helical" evidence="7">
    <location>
        <begin position="256"/>
        <end position="275"/>
    </location>
</feature>
<sequence length="421" mass="47151">MLEDYFSIQIFFIIFRETLETAIIVSVLLAFIHQRFAQSPTAGPNAPEYNNDSTSANKVKRSMILQVWFGAILGLVVCFIIGVIFVCTFYFLGRDYWSYTERVWEGVFSLLSSFIITIMGVGLLRINKVMKVKWWKKLGDAYSDGNTGTTLESQPAAALSDEPDTSSTSLLISNDSDIVAPIKKKHGRGGKKFTKKYFLAILPFVTTLREGLEAVVFIGGIGMSSPPSTIPLSIVAGIAFGAVIGYLLYKGGNHLSLQYFLIFSTCFLYMVSAGLTSRGVWFLELEQFVRACGGLDVSETGSGPGSYDIGKSVWHVNCCNGLTDGWWMVFNAIFGWTNSATYGSVGSYCAYWLLVIIWLEVRLHEEREGVLPFIPVKWQLKRIKKRVYLYEARLAKKSGSRLSYERISFEDEERENLLSSN</sequence>
<evidence type="ECO:0000256" key="3">
    <source>
        <dbReference type="ARBA" id="ARBA00022496"/>
    </source>
</evidence>
<dbReference type="EMBL" id="CAKXYY010000026">
    <property type="protein sequence ID" value="CAH2355416.1"/>
    <property type="molecule type" value="Genomic_DNA"/>
</dbReference>
<feature type="transmembrane region" description="Helical" evidence="7">
    <location>
        <begin position="6"/>
        <end position="32"/>
    </location>
</feature>
<dbReference type="InterPro" id="IPR004923">
    <property type="entry name" value="FTR1/Fip1/EfeU"/>
</dbReference>
<evidence type="ECO:0000313" key="9">
    <source>
        <dbReference type="Proteomes" id="UP000837801"/>
    </source>
</evidence>
<feature type="transmembrane region" description="Helical" evidence="7">
    <location>
        <begin position="103"/>
        <end position="126"/>
    </location>
</feature>
<evidence type="ECO:0000256" key="1">
    <source>
        <dbReference type="ARBA" id="ARBA00004141"/>
    </source>
</evidence>
<keyword evidence="6 7" id="KW-0472">Membrane</keyword>
<evidence type="ECO:0000256" key="7">
    <source>
        <dbReference type="SAM" id="Phobius"/>
    </source>
</evidence>
<evidence type="ECO:0000256" key="5">
    <source>
        <dbReference type="ARBA" id="ARBA00022989"/>
    </source>
</evidence>
<dbReference type="PANTHER" id="PTHR31632">
    <property type="entry name" value="IRON TRANSPORTER FTH1"/>
    <property type="match status" value="1"/>
</dbReference>
<comment type="subcellular location">
    <subcellularLocation>
        <location evidence="1">Membrane</location>
        <topology evidence="1">Multi-pass membrane protein</topology>
    </subcellularLocation>
</comment>
<dbReference type="GO" id="GO:0015093">
    <property type="term" value="F:ferrous iron transmembrane transporter activity"/>
    <property type="evidence" value="ECO:0007669"/>
    <property type="project" value="TreeGrafter"/>
</dbReference>